<proteinExistence type="predicted"/>
<dbReference type="Gene3D" id="1.20.58.1930">
    <property type="match status" value="1"/>
</dbReference>
<dbReference type="GO" id="GO:0046789">
    <property type="term" value="F:host cell surface receptor binding"/>
    <property type="evidence" value="ECO:0007669"/>
    <property type="project" value="InterPro"/>
</dbReference>
<evidence type="ECO:0000313" key="9">
    <source>
        <dbReference type="Proteomes" id="UP000030699"/>
    </source>
</evidence>
<dbReference type="Pfam" id="PF03011">
    <property type="entry name" value="PFEMP"/>
    <property type="match status" value="2"/>
</dbReference>
<evidence type="ECO:0000313" key="8">
    <source>
        <dbReference type="EMBL" id="ETW45900.1"/>
    </source>
</evidence>
<keyword evidence="2" id="KW-1133">Transmembrane helix</keyword>
<dbReference type="InterPro" id="IPR049158">
    <property type="entry name" value="PfEMP1_CIDRalpha1_dom"/>
</dbReference>
<dbReference type="FunFam" id="1.20.58.830:FF:000001">
    <property type="entry name" value="Erythrocyte membrane protein 1, PfEMP1"/>
    <property type="match status" value="1"/>
</dbReference>
<feature type="region of interest" description="Disordered" evidence="1">
    <location>
        <begin position="1706"/>
        <end position="1734"/>
    </location>
</feature>
<dbReference type="InterPro" id="IPR008602">
    <property type="entry name" value="Duffy-antigen-binding"/>
</dbReference>
<feature type="transmembrane region" description="Helical" evidence="2">
    <location>
        <begin position="2316"/>
        <end position="2349"/>
    </location>
</feature>
<dbReference type="Proteomes" id="UP000030699">
    <property type="component" value="Unassembled WGS sequence"/>
</dbReference>
<evidence type="ECO:0000259" key="6">
    <source>
        <dbReference type="Pfam" id="PF21807"/>
    </source>
</evidence>
<evidence type="ECO:0000259" key="7">
    <source>
        <dbReference type="Pfam" id="PF22672"/>
    </source>
</evidence>
<gene>
    <name evidence="8" type="ORF">PFMALIP_06035</name>
</gene>
<feature type="compositionally biased region" description="Low complexity" evidence="1">
    <location>
        <begin position="1713"/>
        <end position="1726"/>
    </location>
</feature>
<feature type="region of interest" description="Disordered" evidence="1">
    <location>
        <begin position="1546"/>
        <end position="1573"/>
    </location>
</feature>
<dbReference type="FunFam" id="1.20.1310.20:FF:000023">
    <property type="entry name" value="Erythrocyte membrane protein 1, PfEMP1"/>
    <property type="match status" value="1"/>
</dbReference>
<feature type="transmembrane region" description="Helical" evidence="2">
    <location>
        <begin position="2257"/>
        <end position="2283"/>
    </location>
</feature>
<dbReference type="Pfam" id="PF22672">
    <property type="entry name" value="DBL_C"/>
    <property type="match status" value="2"/>
</dbReference>
<dbReference type="Gene3D" id="1.20.58.830">
    <property type="match status" value="5"/>
</dbReference>
<accession>A0A024WGV7</accession>
<evidence type="ECO:0008006" key="10">
    <source>
        <dbReference type="Google" id="ProtNLM"/>
    </source>
</evidence>
<feature type="transmembrane region" description="Helical" evidence="2">
    <location>
        <begin position="2290"/>
        <end position="2310"/>
    </location>
</feature>
<feature type="domain" description="Duffy-binding-like" evidence="3">
    <location>
        <begin position="280"/>
        <end position="469"/>
    </location>
</feature>
<evidence type="ECO:0000259" key="4">
    <source>
        <dbReference type="Pfam" id="PF05424"/>
    </source>
</evidence>
<dbReference type="InterPro" id="IPR054595">
    <property type="entry name" value="DBL_C"/>
</dbReference>
<feature type="domain" description="Cysteine-rich interdomain region 1 gamma" evidence="5">
    <location>
        <begin position="1943"/>
        <end position="1995"/>
    </location>
</feature>
<dbReference type="FunFam" id="1.20.58.1930:FF:000001">
    <property type="entry name" value="Erythrocyte membrane protein 1, PfEMP1"/>
    <property type="match status" value="1"/>
</dbReference>
<feature type="non-terminal residue" evidence="8">
    <location>
        <position position="1"/>
    </location>
</feature>
<feature type="region of interest" description="Disordered" evidence="1">
    <location>
        <begin position="504"/>
        <end position="529"/>
    </location>
</feature>
<dbReference type="Pfam" id="PF05424">
    <property type="entry name" value="Duffy_binding"/>
    <property type="match status" value="3"/>
</dbReference>
<feature type="domain" description="Duffy-binding-like" evidence="7">
    <location>
        <begin position="1"/>
        <end position="156"/>
    </location>
</feature>
<dbReference type="EMBL" id="KI925899">
    <property type="protein sequence ID" value="ETW45900.1"/>
    <property type="molecule type" value="Genomic_DNA"/>
</dbReference>
<feature type="domain" description="Duffy-binding-like" evidence="3">
    <location>
        <begin position="2011"/>
        <end position="2147"/>
    </location>
</feature>
<feature type="domain" description="Duffy-antigen binding" evidence="4">
    <location>
        <begin position="1477"/>
        <end position="1675"/>
    </location>
</feature>
<reference evidence="8 9" key="1">
    <citation type="submission" date="2013-02" db="EMBL/GenBank/DDBJ databases">
        <title>The Genome Annotation of Plasmodium falciparum MaliPS096_E11.</title>
        <authorList>
            <consortium name="The Broad Institute Genome Sequencing Platform"/>
            <consortium name="The Broad Institute Genome Sequencing Center for Infectious Disease"/>
            <person name="Neafsey D."/>
            <person name="Hoffman S."/>
            <person name="Volkman S."/>
            <person name="Rosenthal P."/>
            <person name="Walker B."/>
            <person name="Young S.K."/>
            <person name="Zeng Q."/>
            <person name="Gargeya S."/>
            <person name="Fitzgerald M."/>
            <person name="Haas B."/>
            <person name="Abouelleil A."/>
            <person name="Allen A.W."/>
            <person name="Alvarado L."/>
            <person name="Arachchi H.M."/>
            <person name="Berlin A.M."/>
            <person name="Chapman S.B."/>
            <person name="Gainer-Dewar J."/>
            <person name="Goldberg J."/>
            <person name="Griggs A."/>
            <person name="Gujja S."/>
            <person name="Hansen M."/>
            <person name="Howarth C."/>
            <person name="Imamovic A."/>
            <person name="Ireland A."/>
            <person name="Larimer J."/>
            <person name="McCowan C."/>
            <person name="Murphy C."/>
            <person name="Pearson M."/>
            <person name="Poon T.W."/>
            <person name="Priest M."/>
            <person name="Roberts A."/>
            <person name="Saif S."/>
            <person name="Shea T."/>
            <person name="Sisk P."/>
            <person name="Sykes S."/>
            <person name="Wortman J."/>
            <person name="Nusbaum C."/>
            <person name="Birren B."/>
        </authorList>
    </citation>
    <scope>NUCLEOTIDE SEQUENCE [LARGE SCALE GENOMIC DNA]</scope>
    <source>
        <strain evidence="8 9">MaliPS096_E11</strain>
    </source>
</reference>
<evidence type="ECO:0000259" key="3">
    <source>
        <dbReference type="Pfam" id="PF03011"/>
    </source>
</evidence>
<feature type="compositionally biased region" description="Pro residues" evidence="1">
    <location>
        <begin position="2240"/>
        <end position="2249"/>
    </location>
</feature>
<feature type="domain" description="PfEMP1 CIDRalpha1" evidence="6">
    <location>
        <begin position="211"/>
        <end position="259"/>
    </location>
</feature>
<sequence>EWAEDFCRLRKRKLQNAKEQCRGKNGEDKYCSGNGLDCTQTIRGDLHFVEGECHDCLVACSPFVKWLDNQKLEFLKQKEKYGTEISNSGSCGGSRKKPGTGKSNYDGYESKFYNKLKEKREYQTVDGFLELLNKEEVCTKNTEIIEGGNIDFKNVNSGINSDDDDSNKTFCRTKYCQACPWCAIKVKEEGEWKDKELNCAKTKTFTKENTTEIPVLYPDKGQSDIFQKYRNFCNSSDGKNNKQIKEWQCHYEDVNNDNCVEGTWDNFIQGKQTVKSYNAFFWDWVYHMLHDSLDWRNELGSCINKNKENTCKTPKKCNRECGCFKRWVEQKKEEWGKIKVHFDKQDFGNKGPNAASLMLGTGLTADFVLKTVLKGGNLLQNIKDTHANADDIERIGKMLKEEENQVTGVDASGGDAGGLGGAGFLPLVEGDPGTTGCGVKGANGKNTKIDKFLQEELDEATKCKNCQPTKVKNPCYGDKQYPVVAHKVAADIHKKAHKDMLQRSCKDGDKGGGEKVSLLKGDPEQGQYRGSNRIKLTGGICSIDEKYSNAGNDESKNPCNGKGDGLQIGETWNVQNSKSSIFGVHIRPRREHMCTSNLEKIHDKFVTQNTNDHVNDTFLVDVLLAAKEEAEFIKKKYKEIKDKNGLKDDQVTTCRAIKSSFADIGDIIRGRDLWEHSDQTQLQGHLQIIFGKIKEELKKQHPDKFNGKGKYTGDANHTKLRADWWTANRDQIWEAMVCEKDGIKCDEDPTPVDDYIPQRLRWMTEWAEWFCKDQSRLYEVLLQKCSNCKDKIKGKVQGCTQSTPQCATCTKACSEYTENIKKWEDQWNTMQIPYALSYREAEKGSAGKVFVGTDPDYNQVVDFFEQLQEKYKTATRSSSTTKSPYATPAGYIHQEARTGQCLVQKEFCEYENGVAQNTDGAKENKKYAFKKPPPEYKYACECKERPQQEDGGSVGRNETFDETNVPQPPSDEEEEEDPEDDDEDEDDEDDVATPEGDDKVCGMVKSLLDKSNGGTVGINDCNPKDQVQPYPGWNCTPSTFKEDQKGPCMPPRRQKLCINDLKQLKNKGNIDENDLREAFIKCAAKEIHFLWKKYKDDKTKDLRTGAKLQDAHEPQKQLKDGTIPEDFKRQMFYTFGDYRDLCLGNDLGKHEDTTGISDTVTRILKKEKNGGTPITAETWWDDNSPKIWEAMLCALSYNTEKKGMDHDVRDKLTGSKSNYNYNSIKTNLEKFVKKPQFLRWMIEWGEEFCAERGKLEQDVEKSCSGEHSGNACAKNENSCKTACTEYQGYVKKKYEEFKGQTNNFVQKANETSPDPEYIGYESKNGVTKQGNEYLVKNCDNKKCSCMEGNVLIEKSSEKPFGKYAFPKVQICNCLGGTPSRSELPPAVVPTEQEAEPPPQEAPPKKTQEPQNNECTMVENLFLNDPEKKFKDACKQKYDGKYYGWKCISGATTASSTLSTSPQATASANSANSVSSAVCIPPRRRKLYVGHLQKWANSDKTEASSEATSATSSRAQSHPLLTAFVESAAIETFFLWHRYKAEKEIEKKEKEERQRQNGIFGFPGSENEEKTPQQWLQKGEIPPDFLRQMFYTLADYRDILVGDQTAIGALSEEDKTTMEAIQDKIKQTLESGSTEASVPNPQPPIQSRESWWKTNGQHIWKGMICALTYKEKDEKGTTTPLEPIEGAQNLLKKIQDKDGEYHYEKVVLKEDNDSGGPRSGSSPGTSGEKNPPKLKDFVLRPPYFRYLEEWGQNFCKERKKRLELIYKECKVENGGSSRSRHKQKTPQCSCYGEDCDDQLKGNPSTVPSLLCRECGKSCRFYRKWIEKKKTEYEKQQKEYMEQQGKCQTQSETAKEFCEKIEKDAAKFLKRLGPCSKTYNENGEDKKIFDDNGDTFKPATNCKPCSKFTAKLEKCNCTGPSKANTCNGTKKNSIDATDIENGENSTVLDMRASDDINSGNGFNGLQACITSGIFQGIKENKWKCGKVCGYVVCKPENGNGRENQNKIITIRGLVEHWVQNFLEDYNKIKKKLNTCTNDKGSKCIRECVDTWISNKQQEWKKIKEHYQKQYGDNDSNNSFSVKTVLEELIPQIDVTIDKKNYTSLKELEASYGCNCIENSKQENGQKRDVIDCLLDRLQEKATSCLSSPSGEQTETECQKPPLVEDDDEPLEEENQVTQPNICPEIKKETKVVDEGDCKPAATPSSSGEETPVVTPEEKAPASEDTENQPPVIKPEEEEVPPHKPPSPPKPPSNVLDDPLVIPSLVTSTLAWSVGIGFAAFTYFFLKVLYIYIYIYIYIYMCFCICMCWYDWIYIYVDVYVFSVYICMGVFGYIYGFTCMCFIYILYICIYIKKEI</sequence>
<feature type="compositionally biased region" description="Acidic residues" evidence="1">
    <location>
        <begin position="970"/>
        <end position="992"/>
    </location>
</feature>
<dbReference type="SUPFAM" id="SSF140924">
    <property type="entry name" value="Duffy binding domain-like"/>
    <property type="match status" value="6"/>
</dbReference>
<protein>
    <recommendedName>
        <fullName evidence="10">EMP1 protein</fullName>
    </recommendedName>
</protein>
<keyword evidence="2" id="KW-0812">Transmembrane</keyword>
<dbReference type="InterPro" id="IPR041480">
    <property type="entry name" value="CIDR1_gamma"/>
</dbReference>
<dbReference type="GO" id="GO:0016020">
    <property type="term" value="C:membrane"/>
    <property type="evidence" value="ECO:0007669"/>
    <property type="project" value="InterPro"/>
</dbReference>
<name>A0A024WGV7_PLAFA</name>
<feature type="region of interest" description="Disordered" evidence="1">
    <location>
        <begin position="2141"/>
        <end position="2251"/>
    </location>
</feature>
<feature type="region of interest" description="Disordered" evidence="1">
    <location>
        <begin position="946"/>
        <end position="1000"/>
    </location>
</feature>
<evidence type="ECO:0000259" key="5">
    <source>
        <dbReference type="Pfam" id="PF18562"/>
    </source>
</evidence>
<feature type="compositionally biased region" description="Basic and acidic residues" evidence="1">
    <location>
        <begin position="504"/>
        <end position="513"/>
    </location>
</feature>
<dbReference type="InterPro" id="IPR042202">
    <property type="entry name" value="Duffy-ag-bd_sf"/>
</dbReference>
<feature type="domain" description="Duffy-antigen binding" evidence="4">
    <location>
        <begin position="583"/>
        <end position="761"/>
    </location>
</feature>
<feature type="compositionally biased region" description="Polar residues" evidence="1">
    <location>
        <begin position="2141"/>
        <end position="2150"/>
    </location>
</feature>
<feature type="compositionally biased region" description="Basic and acidic residues" evidence="1">
    <location>
        <begin position="2182"/>
        <end position="2195"/>
    </location>
</feature>
<reference evidence="8 9" key="2">
    <citation type="submission" date="2013-02" db="EMBL/GenBank/DDBJ databases">
        <title>The Genome Sequence of Plasmodium falciparum MaliPS096_E11.</title>
        <authorList>
            <consortium name="The Broad Institute Genome Sequencing Platform"/>
            <consortium name="The Broad Institute Genome Sequencing Center for Infectious Disease"/>
            <person name="Neafsey D."/>
            <person name="Cheeseman I."/>
            <person name="Volkman S."/>
            <person name="Adams J."/>
            <person name="Walker B."/>
            <person name="Young S.K."/>
            <person name="Zeng Q."/>
            <person name="Gargeya S."/>
            <person name="Fitzgerald M."/>
            <person name="Haas B."/>
            <person name="Abouelleil A."/>
            <person name="Alvarado L."/>
            <person name="Arachchi H.M."/>
            <person name="Berlin A.M."/>
            <person name="Chapman S.B."/>
            <person name="Dewar J."/>
            <person name="Goldberg J."/>
            <person name="Griggs A."/>
            <person name="Gujja S."/>
            <person name="Hansen M."/>
            <person name="Howarth C."/>
            <person name="Imamovic A."/>
            <person name="Larimer J."/>
            <person name="McCowan C."/>
            <person name="Murphy C."/>
            <person name="Neiman D."/>
            <person name="Pearson M."/>
            <person name="Priest M."/>
            <person name="Roberts A."/>
            <person name="Saif S."/>
            <person name="Shea T."/>
            <person name="Sisk P."/>
            <person name="Sykes S."/>
            <person name="Wortman J."/>
            <person name="Nusbaum C."/>
            <person name="Birren B."/>
        </authorList>
    </citation>
    <scope>NUCLEOTIDE SEQUENCE [LARGE SCALE GENOMIC DNA]</scope>
    <source>
        <strain evidence="8 9">MaliPS096_E11</strain>
    </source>
</reference>
<feature type="region of interest" description="Disordered" evidence="1">
    <location>
        <begin position="1628"/>
        <end position="1647"/>
    </location>
</feature>
<feature type="region of interest" description="Disordered" evidence="1">
    <location>
        <begin position="1382"/>
        <end position="1412"/>
    </location>
</feature>
<organism evidence="8 9">
    <name type="scientific">Plasmodium falciparum MaliPS096_E11</name>
    <dbReference type="NCBI Taxonomy" id="1036727"/>
    <lineage>
        <taxon>Eukaryota</taxon>
        <taxon>Sar</taxon>
        <taxon>Alveolata</taxon>
        <taxon>Apicomplexa</taxon>
        <taxon>Aconoidasida</taxon>
        <taxon>Haemosporida</taxon>
        <taxon>Plasmodiidae</taxon>
        <taxon>Plasmodium</taxon>
        <taxon>Plasmodium (Laverania)</taxon>
    </lineage>
</organism>
<dbReference type="Pfam" id="PF21807">
    <property type="entry name" value="PfEMP1_CIDRalpha1_dom"/>
    <property type="match status" value="1"/>
</dbReference>
<dbReference type="Gene3D" id="1.20.1310.20">
    <property type="entry name" value="Duffy-antigen binding domain"/>
    <property type="match status" value="3"/>
</dbReference>
<dbReference type="Pfam" id="PF18562">
    <property type="entry name" value="CIDR1_gamma"/>
    <property type="match status" value="1"/>
</dbReference>
<feature type="compositionally biased region" description="Acidic residues" evidence="1">
    <location>
        <begin position="2161"/>
        <end position="2172"/>
    </location>
</feature>
<evidence type="ECO:0000256" key="2">
    <source>
        <dbReference type="SAM" id="Phobius"/>
    </source>
</evidence>
<evidence type="ECO:0000256" key="1">
    <source>
        <dbReference type="SAM" id="MobiDB-lite"/>
    </source>
</evidence>
<keyword evidence="2" id="KW-0472">Membrane</keyword>
<feature type="domain" description="Duffy-antigen binding" evidence="4">
    <location>
        <begin position="1046"/>
        <end position="1231"/>
    </location>
</feature>
<dbReference type="InterPro" id="IPR004258">
    <property type="entry name" value="DBL"/>
</dbReference>
<feature type="domain" description="Duffy-binding-like" evidence="7">
    <location>
        <begin position="1748"/>
        <end position="1897"/>
    </location>
</feature>